<accession>E0UNA9</accession>
<evidence type="ECO:0000313" key="3">
    <source>
        <dbReference type="EMBL" id="ADN18439.1"/>
    </source>
</evidence>
<keyword evidence="4" id="KW-1185">Reference proteome</keyword>
<dbReference type="HOGENOM" id="CLU_1193769_0_0_3"/>
<protein>
    <submittedName>
        <fullName evidence="3">Methyltransferase type 12</fullName>
    </submittedName>
</protein>
<keyword evidence="1 3" id="KW-0808">Transferase</keyword>
<proteinExistence type="predicted"/>
<dbReference type="SUPFAM" id="SSF53335">
    <property type="entry name" value="S-adenosyl-L-methionine-dependent methyltransferases"/>
    <property type="match status" value="1"/>
</dbReference>
<dbReference type="OrthoDB" id="421066at2"/>
<dbReference type="InterPro" id="IPR029063">
    <property type="entry name" value="SAM-dependent_MTases_sf"/>
</dbReference>
<dbReference type="AlphaFoldDB" id="E0UNA9"/>
<name>E0UNA9_GLOV7</name>
<dbReference type="RefSeq" id="WP_013325565.1">
    <property type="nucleotide sequence ID" value="NC_014502.1"/>
</dbReference>
<dbReference type="Proteomes" id="UP000008206">
    <property type="component" value="Plasmid Cy782203"/>
</dbReference>
<dbReference type="InterPro" id="IPR041698">
    <property type="entry name" value="Methyltransf_25"/>
</dbReference>
<evidence type="ECO:0000313" key="4">
    <source>
        <dbReference type="Proteomes" id="UP000008206"/>
    </source>
</evidence>
<gene>
    <name evidence="3" type="ordered locus">Cyan7822_6770</name>
</gene>
<dbReference type="CDD" id="cd02440">
    <property type="entry name" value="AdoMet_MTases"/>
    <property type="match status" value="1"/>
</dbReference>
<organism evidence="3 4">
    <name type="scientific">Gloeothece verrucosa (strain PCC 7822)</name>
    <name type="common">Cyanothece sp. (strain PCC 7822)</name>
    <dbReference type="NCBI Taxonomy" id="497965"/>
    <lineage>
        <taxon>Bacteria</taxon>
        <taxon>Bacillati</taxon>
        <taxon>Cyanobacteriota</taxon>
        <taxon>Cyanophyceae</taxon>
        <taxon>Oscillatoriophycideae</taxon>
        <taxon>Chroococcales</taxon>
        <taxon>Aphanothecaceae</taxon>
        <taxon>Gloeothece</taxon>
        <taxon>Gloeothece verrucosa</taxon>
    </lineage>
</organism>
<dbReference type="GO" id="GO:0008168">
    <property type="term" value="F:methyltransferase activity"/>
    <property type="evidence" value="ECO:0007669"/>
    <property type="project" value="UniProtKB-KW"/>
</dbReference>
<geneLocation type="plasmid" evidence="3 4">
    <name>Cy782203</name>
</geneLocation>
<feature type="domain" description="Methyltransferase" evidence="2">
    <location>
        <begin position="62"/>
        <end position="148"/>
    </location>
</feature>
<keyword evidence="3" id="KW-0614">Plasmid</keyword>
<keyword evidence="3" id="KW-0489">Methyltransferase</keyword>
<dbReference type="KEGG" id="cyj:Cyan7822_6770"/>
<dbReference type="Pfam" id="PF13649">
    <property type="entry name" value="Methyltransf_25"/>
    <property type="match status" value="1"/>
</dbReference>
<dbReference type="GO" id="GO:0032259">
    <property type="term" value="P:methylation"/>
    <property type="evidence" value="ECO:0007669"/>
    <property type="project" value="UniProtKB-KW"/>
</dbReference>
<evidence type="ECO:0000256" key="1">
    <source>
        <dbReference type="ARBA" id="ARBA00022679"/>
    </source>
</evidence>
<dbReference type="EMBL" id="CP002201">
    <property type="protein sequence ID" value="ADN18439.1"/>
    <property type="molecule type" value="Genomic_DNA"/>
</dbReference>
<evidence type="ECO:0000259" key="2">
    <source>
        <dbReference type="Pfam" id="PF13649"/>
    </source>
</evidence>
<reference evidence="4" key="1">
    <citation type="journal article" date="2011" name="MBio">
        <title>Novel metabolic attributes of the genus Cyanothece, comprising a group of unicellular nitrogen-fixing Cyanobacteria.</title>
        <authorList>
            <person name="Bandyopadhyay A."/>
            <person name="Elvitigala T."/>
            <person name="Welsh E."/>
            <person name="Stockel J."/>
            <person name="Liberton M."/>
            <person name="Min H."/>
            <person name="Sherman L.A."/>
            <person name="Pakrasi H.B."/>
        </authorList>
    </citation>
    <scope>NUCLEOTIDE SEQUENCE [LARGE SCALE GENOMIC DNA]</scope>
    <source>
        <strain evidence="4">PCC 7822</strain>
        <plasmid evidence="4">Cy782203</plasmid>
    </source>
</reference>
<dbReference type="Gene3D" id="3.40.50.150">
    <property type="entry name" value="Vaccinia Virus protein VP39"/>
    <property type="match status" value="1"/>
</dbReference>
<dbReference type="PANTHER" id="PTHR43861">
    <property type="entry name" value="TRANS-ACONITATE 2-METHYLTRANSFERASE-RELATED"/>
    <property type="match status" value="1"/>
</dbReference>
<sequence length="231" mass="27033">MSNQWKIIWNKRQISHQYDSILESLMRANGYDSKFSMISEEEWKNYIFKQGKKLNISPNDSIFEVGCGSGAFLYPFYQQGHKIAGIDYSEPLIKLASETMLNGDFQVKEAINLNTENQCDIVVSSGVFIYFPTYEYGAEVLKKMQKLARKSIGIFDVSDLDKKEQALAKRKSILGEKEYEKKYRGLEHLFYSKDWFYQQLASESVKVIIEDQKIAEYDHADYRFNIYIHKI</sequence>